<keyword evidence="3" id="KW-1185">Reference proteome</keyword>
<protein>
    <submittedName>
        <fullName evidence="2">Uncharacterized protein</fullName>
    </submittedName>
</protein>
<organism evidence="2 3">
    <name type="scientific">Mya arenaria</name>
    <name type="common">Soft-shell clam</name>
    <dbReference type="NCBI Taxonomy" id="6604"/>
    <lineage>
        <taxon>Eukaryota</taxon>
        <taxon>Metazoa</taxon>
        <taxon>Spiralia</taxon>
        <taxon>Lophotrochozoa</taxon>
        <taxon>Mollusca</taxon>
        <taxon>Bivalvia</taxon>
        <taxon>Autobranchia</taxon>
        <taxon>Heteroconchia</taxon>
        <taxon>Euheterodonta</taxon>
        <taxon>Imparidentia</taxon>
        <taxon>Neoheterodontei</taxon>
        <taxon>Myida</taxon>
        <taxon>Myoidea</taxon>
        <taxon>Myidae</taxon>
        <taxon>Mya</taxon>
    </lineage>
</organism>
<name>A0ABY7EHU2_MYAAR</name>
<evidence type="ECO:0000313" key="2">
    <source>
        <dbReference type="EMBL" id="WAR09562.1"/>
    </source>
</evidence>
<sequence>MEGKEHKIITNSRGNEVYMYQPDPNDIRRHPSSLVSSSESDYSRPRKVSVYDIIDTESRYEIRRPILRPNVNRI</sequence>
<evidence type="ECO:0000256" key="1">
    <source>
        <dbReference type="SAM" id="MobiDB-lite"/>
    </source>
</evidence>
<evidence type="ECO:0000313" key="3">
    <source>
        <dbReference type="Proteomes" id="UP001164746"/>
    </source>
</evidence>
<dbReference type="Proteomes" id="UP001164746">
    <property type="component" value="Chromosome 7"/>
</dbReference>
<feature type="region of interest" description="Disordered" evidence="1">
    <location>
        <begin position="1"/>
        <end position="41"/>
    </location>
</feature>
<gene>
    <name evidence="2" type="ORF">MAR_034638</name>
</gene>
<reference evidence="2" key="1">
    <citation type="submission" date="2022-11" db="EMBL/GenBank/DDBJ databases">
        <title>Centuries of genome instability and evolution in soft-shell clam transmissible cancer (bioRxiv).</title>
        <authorList>
            <person name="Hart S.F.M."/>
            <person name="Yonemitsu M.A."/>
            <person name="Giersch R.M."/>
            <person name="Beal B.F."/>
            <person name="Arriagada G."/>
            <person name="Davis B.W."/>
            <person name="Ostrander E.A."/>
            <person name="Goff S.P."/>
            <person name="Metzger M.J."/>
        </authorList>
    </citation>
    <scope>NUCLEOTIDE SEQUENCE</scope>
    <source>
        <strain evidence="2">MELC-2E11</strain>
        <tissue evidence="2">Siphon/mantle</tissue>
    </source>
</reference>
<dbReference type="EMBL" id="CP111018">
    <property type="protein sequence ID" value="WAR09562.1"/>
    <property type="molecule type" value="Genomic_DNA"/>
</dbReference>
<accession>A0ABY7EHU2</accession>
<proteinExistence type="predicted"/>